<feature type="non-terminal residue" evidence="1">
    <location>
        <position position="1"/>
    </location>
</feature>
<reference evidence="1" key="1">
    <citation type="journal article" date="2016" name="Gigascience">
        <title>De novo construction of an expanded transcriptome assembly for the western tarnished plant bug, Lygus hesperus.</title>
        <authorList>
            <person name="Tassone E.E."/>
            <person name="Geib S.M."/>
            <person name="Hall B."/>
            <person name="Fabrick J.A."/>
            <person name="Brent C.S."/>
            <person name="Hull J.J."/>
        </authorList>
    </citation>
    <scope>NUCLEOTIDE SEQUENCE</scope>
</reference>
<protein>
    <submittedName>
        <fullName evidence="1">Uncharacterized protein</fullName>
    </submittedName>
</protein>
<gene>
    <name evidence="1" type="ORF">g.57425</name>
</gene>
<evidence type="ECO:0000313" key="1">
    <source>
        <dbReference type="EMBL" id="JAQ01737.1"/>
    </source>
</evidence>
<organism evidence="1">
    <name type="scientific">Lygus hesperus</name>
    <name type="common">Western plant bug</name>
    <dbReference type="NCBI Taxonomy" id="30085"/>
    <lineage>
        <taxon>Eukaryota</taxon>
        <taxon>Metazoa</taxon>
        <taxon>Ecdysozoa</taxon>
        <taxon>Arthropoda</taxon>
        <taxon>Hexapoda</taxon>
        <taxon>Insecta</taxon>
        <taxon>Pterygota</taxon>
        <taxon>Neoptera</taxon>
        <taxon>Paraneoptera</taxon>
        <taxon>Hemiptera</taxon>
        <taxon>Heteroptera</taxon>
        <taxon>Panheteroptera</taxon>
        <taxon>Cimicomorpha</taxon>
        <taxon>Miridae</taxon>
        <taxon>Mirini</taxon>
        <taxon>Lygus</taxon>
    </lineage>
</organism>
<proteinExistence type="predicted"/>
<sequence>YYQPPCTWDPTEGRQHDQAFLNPQDRRRGNRPFIKEYTVGPDGAKVPLYTYTGLANYPIKSVYLKPFVSYLAPSYYDRYNRFRSYNQFPLPILSSKLLSERNWVSDSALTQSQLMCDFLNKTTIYFCSMYINY</sequence>
<accession>A0A146L3G2</accession>
<dbReference type="EMBL" id="GDHC01016892">
    <property type="protein sequence ID" value="JAQ01737.1"/>
    <property type="molecule type" value="Transcribed_RNA"/>
</dbReference>
<name>A0A146L3G2_LYGHE</name>
<dbReference type="AlphaFoldDB" id="A0A146L3G2"/>